<dbReference type="Proteomes" id="UP001246858">
    <property type="component" value="Unassembled WGS sequence"/>
</dbReference>
<accession>A0ACC6L4S6</accession>
<evidence type="ECO:0000313" key="1">
    <source>
        <dbReference type="EMBL" id="MDR6786506.1"/>
    </source>
</evidence>
<organism evidence="1 2">
    <name type="scientific">Pedobacter africanus</name>
    <dbReference type="NCBI Taxonomy" id="151894"/>
    <lineage>
        <taxon>Bacteria</taxon>
        <taxon>Pseudomonadati</taxon>
        <taxon>Bacteroidota</taxon>
        <taxon>Sphingobacteriia</taxon>
        <taxon>Sphingobacteriales</taxon>
        <taxon>Sphingobacteriaceae</taxon>
        <taxon>Pedobacter</taxon>
    </lineage>
</organism>
<reference evidence="1" key="1">
    <citation type="submission" date="2023-07" db="EMBL/GenBank/DDBJ databases">
        <title>Sorghum-associated microbial communities from plants grown in Nebraska, USA.</title>
        <authorList>
            <person name="Schachtman D."/>
        </authorList>
    </citation>
    <scope>NUCLEOTIDE SEQUENCE</scope>
    <source>
        <strain evidence="1">2697</strain>
    </source>
</reference>
<protein>
    <submittedName>
        <fullName evidence="1">Ferric-dicitrate binding protein FerR (Iron transport regulator)</fullName>
    </submittedName>
</protein>
<evidence type="ECO:0000313" key="2">
    <source>
        <dbReference type="Proteomes" id="UP001246858"/>
    </source>
</evidence>
<gene>
    <name evidence="1" type="ORF">J2X78_005101</name>
</gene>
<proteinExistence type="predicted"/>
<comment type="caution">
    <text evidence="1">The sequence shown here is derived from an EMBL/GenBank/DDBJ whole genome shotgun (WGS) entry which is preliminary data.</text>
</comment>
<name>A0ACC6L4S6_9SPHI</name>
<sequence>MTSSNTPEHIKHLARKWQEGTITNAEKQTFEAWYDSFDAIYEMKGTETREQAWERLYQNIIKKANITAGRNRTFKMWGGWLTAAAALALVFLGIYFFNTFRYQGASRRQLTSASADVLPGKNSATITLGDGRKIELSHAKNGVVIGRHNFAYSDGTPLESLSQEQKNTMLTANTPRGGTYQIVLPDGTKVWLNAESSLQFPARFNDKTREVKLSGEAYFEVAHNRTKPFKVSSKGQEVLVLGTHFNINGYDAGGVTKTTLLEGAVKITGNKDNQVLRPGQQGILEATGKINVAPANIADAIAWKNGYFIFDEETLESVMYKVARWYDLEVEYEDAEIKKQVFGGSISRYENVSKVFYMLEKAGNVKFRLEGRKVIVNKS</sequence>
<dbReference type="EMBL" id="JAVDTF010000007">
    <property type="protein sequence ID" value="MDR6786506.1"/>
    <property type="molecule type" value="Genomic_DNA"/>
</dbReference>
<keyword evidence="2" id="KW-1185">Reference proteome</keyword>